<dbReference type="Gene3D" id="6.10.250.2860">
    <property type="match status" value="1"/>
</dbReference>
<dbReference type="InterPro" id="IPR006073">
    <property type="entry name" value="GTP-bd"/>
</dbReference>
<dbReference type="InterPro" id="IPR025121">
    <property type="entry name" value="GTPase_HflX_N"/>
</dbReference>
<evidence type="ECO:0000256" key="3">
    <source>
        <dbReference type="ARBA" id="ARBA00022741"/>
    </source>
</evidence>
<evidence type="ECO:0000256" key="1">
    <source>
        <dbReference type="ARBA" id="ARBA00022490"/>
    </source>
</evidence>
<dbReference type="PANTHER" id="PTHR10229:SF0">
    <property type="entry name" value="GTP-BINDING PROTEIN 6-RELATED"/>
    <property type="match status" value="1"/>
</dbReference>
<evidence type="ECO:0000256" key="9">
    <source>
        <dbReference type="SAM" id="Coils"/>
    </source>
</evidence>
<feature type="coiled-coil region" evidence="9">
    <location>
        <begin position="164"/>
        <end position="191"/>
    </location>
</feature>
<evidence type="ECO:0000256" key="4">
    <source>
        <dbReference type="ARBA" id="ARBA00022842"/>
    </source>
</evidence>
<dbReference type="CDD" id="cd01878">
    <property type="entry name" value="HflX"/>
    <property type="match status" value="1"/>
</dbReference>
<keyword evidence="5 6" id="KW-0342">GTP-binding</keyword>
<keyword evidence="1 6" id="KW-0963">Cytoplasm</keyword>
<feature type="binding site" evidence="8">
    <location>
        <position position="231"/>
    </location>
    <ligand>
        <name>Mg(2+)</name>
        <dbReference type="ChEBI" id="CHEBI:18420"/>
    </ligand>
</feature>
<dbReference type="InterPro" id="IPR016496">
    <property type="entry name" value="GTPase_HflX"/>
</dbReference>
<keyword evidence="2 8" id="KW-0479">Metal-binding</keyword>
<comment type="subunit">
    <text evidence="6">Monomer. Associates with the 50S ribosomal subunit.</text>
</comment>
<organism evidence="11">
    <name type="scientific">uncultured Anaerotruncus sp</name>
    <dbReference type="NCBI Taxonomy" id="905011"/>
    <lineage>
        <taxon>Bacteria</taxon>
        <taxon>Bacillati</taxon>
        <taxon>Bacillota</taxon>
        <taxon>Clostridia</taxon>
        <taxon>Eubacteriales</taxon>
        <taxon>Oscillospiraceae</taxon>
        <taxon>Anaerotruncus</taxon>
        <taxon>environmental samples</taxon>
    </lineage>
</organism>
<evidence type="ECO:0000256" key="6">
    <source>
        <dbReference type="HAMAP-Rule" id="MF_00900"/>
    </source>
</evidence>
<keyword evidence="9" id="KW-0175">Coiled coil</keyword>
<reference evidence="11" key="1">
    <citation type="submission" date="2019-11" db="EMBL/GenBank/DDBJ databases">
        <authorList>
            <person name="Feng L."/>
        </authorList>
    </citation>
    <scope>NUCLEOTIDE SEQUENCE</scope>
    <source>
        <strain evidence="11">AundefinedLFYP135</strain>
    </source>
</reference>
<evidence type="ECO:0000256" key="8">
    <source>
        <dbReference type="PIRSR" id="PIRSR006809-2"/>
    </source>
</evidence>
<feature type="binding site" evidence="8">
    <location>
        <position position="211"/>
    </location>
    <ligand>
        <name>Mg(2+)</name>
        <dbReference type="ChEBI" id="CHEBI:18420"/>
    </ligand>
</feature>
<name>A0A6N2V2A9_9FIRM</name>
<feature type="binding site" evidence="7">
    <location>
        <begin position="204"/>
        <end position="211"/>
    </location>
    <ligand>
        <name>GTP</name>
        <dbReference type="ChEBI" id="CHEBI:37565"/>
    </ligand>
</feature>
<keyword evidence="3 6" id="KW-0547">Nucleotide-binding</keyword>
<dbReference type="SUPFAM" id="SSF52540">
    <property type="entry name" value="P-loop containing nucleoside triphosphate hydrolases"/>
    <property type="match status" value="1"/>
</dbReference>
<dbReference type="InterPro" id="IPR030394">
    <property type="entry name" value="G_HFLX_dom"/>
</dbReference>
<dbReference type="NCBIfam" id="TIGR03156">
    <property type="entry name" value="GTP_HflX"/>
    <property type="match status" value="1"/>
</dbReference>
<feature type="binding site" evidence="7">
    <location>
        <begin position="229"/>
        <end position="233"/>
    </location>
    <ligand>
        <name>GTP</name>
        <dbReference type="ChEBI" id="CHEBI:37565"/>
    </ligand>
</feature>
<dbReference type="EMBL" id="CACRSL010000005">
    <property type="protein sequence ID" value="VYT22521.1"/>
    <property type="molecule type" value="Genomic_DNA"/>
</dbReference>
<dbReference type="Gene3D" id="3.40.50.11060">
    <property type="entry name" value="GTPase HflX, N-terminal domain"/>
    <property type="match status" value="1"/>
</dbReference>
<dbReference type="Pfam" id="PF01926">
    <property type="entry name" value="MMR_HSR1"/>
    <property type="match status" value="1"/>
</dbReference>
<comment type="similarity">
    <text evidence="6">Belongs to the TRAFAC class OBG-HflX-like GTPase superfamily. HflX GTPase family.</text>
</comment>
<dbReference type="Pfam" id="PF16360">
    <property type="entry name" value="GTP-bdg_M"/>
    <property type="match status" value="1"/>
</dbReference>
<dbReference type="AlphaFoldDB" id="A0A6N2V2A9"/>
<gene>
    <name evidence="6 11" type="primary">hflX</name>
    <name evidence="11" type="ORF">AULFYP135_02133</name>
</gene>
<evidence type="ECO:0000259" key="10">
    <source>
        <dbReference type="PROSITE" id="PS51705"/>
    </source>
</evidence>
<dbReference type="PIRSF" id="PIRSF006809">
    <property type="entry name" value="GTP-binding_hflX_prd"/>
    <property type="match status" value="1"/>
</dbReference>
<accession>A0A6N2V2A9</accession>
<dbReference type="InterPro" id="IPR032305">
    <property type="entry name" value="GTP-bd_M"/>
</dbReference>
<keyword evidence="4 8" id="KW-0460">Magnesium</keyword>
<dbReference type="PRINTS" id="PR00326">
    <property type="entry name" value="GTP1OBG"/>
</dbReference>
<feature type="binding site" evidence="7">
    <location>
        <begin position="317"/>
        <end position="320"/>
    </location>
    <ligand>
        <name>GTP</name>
        <dbReference type="ChEBI" id="CHEBI:37565"/>
    </ligand>
</feature>
<dbReference type="PROSITE" id="PS51705">
    <property type="entry name" value="G_HFLX"/>
    <property type="match status" value="1"/>
</dbReference>
<sequence>MYENEIKPQTAVLVAVDTGEYDIDVSLDELEELAATAGAQVIGRMVQKRTDMDVATCIGSGRLAELALFCENTQADMVIFDHELTPAQLRNIEDACDTSVLDRTMLILDIFAQRARSGEGKLQVELAQQRYLLPRLAGLGNILSRQGGGIGTRGPGETKLETDRRHIRARIHALEERLESLTRHRENLRARRKKDGVTTVAIVGYTNVGKSTLLNALTDAGVLAEDKLFATLDPTARALLLPDGHSVMLIDTVGLVRRLPHHLVEAFKSTLEEAAQADLLLNVCDISSEEMAEQVEVTQQLLGELGVADTPVLTVLNKCDKVAQLPLTLGESTVAISARTGYGFEELLQKIARLLPQTQRRMKLLIPYDKGNLLSEIREEGKIFSEEYTPEGTLVDALVEMKLLHKVEGMVKRD</sequence>
<dbReference type="GO" id="GO:0005737">
    <property type="term" value="C:cytoplasm"/>
    <property type="evidence" value="ECO:0007669"/>
    <property type="project" value="UniProtKB-SubCell"/>
</dbReference>
<dbReference type="GO" id="GO:0003924">
    <property type="term" value="F:GTPase activity"/>
    <property type="evidence" value="ECO:0007669"/>
    <property type="project" value="UniProtKB-UniRule"/>
</dbReference>
<feature type="domain" description="Hflx-type G" evidence="10">
    <location>
        <begin position="198"/>
        <end position="359"/>
    </location>
</feature>
<dbReference type="PANTHER" id="PTHR10229">
    <property type="entry name" value="GTP-BINDING PROTEIN HFLX"/>
    <property type="match status" value="1"/>
</dbReference>
<dbReference type="GO" id="GO:0043022">
    <property type="term" value="F:ribosome binding"/>
    <property type="evidence" value="ECO:0007669"/>
    <property type="project" value="TreeGrafter"/>
</dbReference>
<dbReference type="Gene3D" id="3.40.50.300">
    <property type="entry name" value="P-loop containing nucleotide triphosphate hydrolases"/>
    <property type="match status" value="1"/>
</dbReference>
<dbReference type="InterPro" id="IPR042108">
    <property type="entry name" value="GTPase_HflX_N_sf"/>
</dbReference>
<dbReference type="Pfam" id="PF13167">
    <property type="entry name" value="GTP-bdg_N"/>
    <property type="match status" value="1"/>
</dbReference>
<dbReference type="GO" id="GO:0046872">
    <property type="term" value="F:metal ion binding"/>
    <property type="evidence" value="ECO:0007669"/>
    <property type="project" value="UniProtKB-KW"/>
</dbReference>
<evidence type="ECO:0000256" key="7">
    <source>
        <dbReference type="PIRSR" id="PIRSR006809-1"/>
    </source>
</evidence>
<dbReference type="InterPro" id="IPR027417">
    <property type="entry name" value="P-loop_NTPase"/>
</dbReference>
<evidence type="ECO:0000313" key="11">
    <source>
        <dbReference type="EMBL" id="VYT22521.1"/>
    </source>
</evidence>
<protein>
    <recommendedName>
        <fullName evidence="6">GTPase HflX</fullName>
    </recommendedName>
    <alternativeName>
        <fullName evidence="6">GTP-binding protein HflX</fullName>
    </alternativeName>
</protein>
<evidence type="ECO:0000256" key="2">
    <source>
        <dbReference type="ARBA" id="ARBA00022723"/>
    </source>
</evidence>
<feature type="binding site" evidence="7">
    <location>
        <begin position="337"/>
        <end position="339"/>
    </location>
    <ligand>
        <name>GTP</name>
        <dbReference type="ChEBI" id="CHEBI:37565"/>
    </ligand>
</feature>
<dbReference type="HAMAP" id="MF_00900">
    <property type="entry name" value="GTPase_HflX"/>
    <property type="match status" value="1"/>
</dbReference>
<dbReference type="GO" id="GO:0005525">
    <property type="term" value="F:GTP binding"/>
    <property type="evidence" value="ECO:0007669"/>
    <property type="project" value="UniProtKB-UniRule"/>
</dbReference>
<proteinExistence type="inferred from homology"/>
<comment type="subcellular location">
    <subcellularLocation>
        <location evidence="6">Cytoplasm</location>
    </subcellularLocation>
    <text evidence="6">May associate with membranes.</text>
</comment>
<feature type="binding site" evidence="7">
    <location>
        <begin position="251"/>
        <end position="254"/>
    </location>
    <ligand>
        <name>GTP</name>
        <dbReference type="ChEBI" id="CHEBI:37565"/>
    </ligand>
</feature>
<comment type="cofactor">
    <cofactor evidence="8">
        <name>Mg(2+)</name>
        <dbReference type="ChEBI" id="CHEBI:18420"/>
    </cofactor>
</comment>
<comment type="function">
    <text evidence="6">GTPase that associates with the 50S ribosomal subunit and may have a role during protein synthesis or ribosome biogenesis.</text>
</comment>
<dbReference type="FunFam" id="3.40.50.11060:FF:000001">
    <property type="entry name" value="GTPase HflX"/>
    <property type="match status" value="1"/>
</dbReference>
<evidence type="ECO:0000256" key="5">
    <source>
        <dbReference type="ARBA" id="ARBA00023134"/>
    </source>
</evidence>